<dbReference type="Pfam" id="PF04241">
    <property type="entry name" value="DUF423"/>
    <property type="match status" value="1"/>
</dbReference>
<dbReference type="Proteomes" id="UP001520878">
    <property type="component" value="Unassembled WGS sequence"/>
</dbReference>
<feature type="transmembrane region" description="Helical" evidence="6">
    <location>
        <begin position="41"/>
        <end position="59"/>
    </location>
</feature>
<keyword evidence="8" id="KW-1185">Reference proteome</keyword>
<comment type="subcellular location">
    <subcellularLocation>
        <location evidence="1">Membrane</location>
        <topology evidence="1">Multi-pass membrane protein</topology>
    </subcellularLocation>
</comment>
<feature type="transmembrane region" description="Helical" evidence="6">
    <location>
        <begin position="71"/>
        <end position="93"/>
    </location>
</feature>
<dbReference type="EMBL" id="JAJEWP010000001">
    <property type="protein sequence ID" value="MCC2616010.1"/>
    <property type="molecule type" value="Genomic_DNA"/>
</dbReference>
<evidence type="ECO:0000256" key="3">
    <source>
        <dbReference type="ARBA" id="ARBA00022692"/>
    </source>
</evidence>
<accession>A0ABS8G632</accession>
<evidence type="ECO:0000313" key="8">
    <source>
        <dbReference type="Proteomes" id="UP001520878"/>
    </source>
</evidence>
<proteinExistence type="inferred from homology"/>
<evidence type="ECO:0000256" key="4">
    <source>
        <dbReference type="ARBA" id="ARBA00022989"/>
    </source>
</evidence>
<evidence type="ECO:0000256" key="5">
    <source>
        <dbReference type="ARBA" id="ARBA00023136"/>
    </source>
</evidence>
<evidence type="ECO:0000313" key="7">
    <source>
        <dbReference type="EMBL" id="MCC2616010.1"/>
    </source>
</evidence>
<keyword evidence="5 6" id="KW-0472">Membrane</keyword>
<organism evidence="7 8">
    <name type="scientific">Fluctibacter halophilus</name>
    <dbReference type="NCBI Taxonomy" id="226011"/>
    <lineage>
        <taxon>Bacteria</taxon>
        <taxon>Pseudomonadati</taxon>
        <taxon>Pseudomonadota</taxon>
        <taxon>Gammaproteobacteria</taxon>
        <taxon>Alteromonadales</taxon>
        <taxon>Alteromonadaceae</taxon>
        <taxon>Fluctibacter</taxon>
    </lineage>
</organism>
<sequence length="125" mass="13934">MNMILRFGLLSGLLSVILGAFGAHALRSVLDERLQGVFETAVRYQMYHSLLLLGIYLLYRHHASVWLRRAGYSVIVGIVLFSGSLYALCLTQQSWFGPVTPFGGLCLMAGWLMALCAVWKGQDHE</sequence>
<keyword evidence="4 6" id="KW-1133">Transmembrane helix</keyword>
<dbReference type="PANTHER" id="PTHR43461:SF1">
    <property type="entry name" value="TRANSMEMBRANE PROTEIN 256"/>
    <property type="match status" value="1"/>
</dbReference>
<dbReference type="InterPro" id="IPR006696">
    <property type="entry name" value="DUF423"/>
</dbReference>
<dbReference type="PANTHER" id="PTHR43461">
    <property type="entry name" value="TRANSMEMBRANE PROTEIN 256"/>
    <property type="match status" value="1"/>
</dbReference>
<comment type="caution">
    <text evidence="7">The sequence shown here is derived from an EMBL/GenBank/DDBJ whole genome shotgun (WGS) entry which is preliminary data.</text>
</comment>
<reference evidence="7 8" key="1">
    <citation type="submission" date="2021-10" db="EMBL/GenBank/DDBJ databases">
        <title>Draft genome of Aestuariibacter halophilus JC2043.</title>
        <authorList>
            <person name="Emsley S.A."/>
            <person name="Pfannmuller K.M."/>
            <person name="Ushijima B."/>
            <person name="Saw J.H."/>
            <person name="Videau P."/>
        </authorList>
    </citation>
    <scope>NUCLEOTIDE SEQUENCE [LARGE SCALE GENOMIC DNA]</scope>
    <source>
        <strain evidence="7 8">JC2043</strain>
    </source>
</reference>
<gene>
    <name evidence="7" type="ORF">LJ739_07130</name>
</gene>
<dbReference type="RefSeq" id="WP_229158544.1">
    <property type="nucleotide sequence ID" value="NZ_JAJEWP010000001.1"/>
</dbReference>
<evidence type="ECO:0000256" key="2">
    <source>
        <dbReference type="ARBA" id="ARBA00009694"/>
    </source>
</evidence>
<protein>
    <submittedName>
        <fullName evidence="7">DUF423 domain-containing protein</fullName>
    </submittedName>
</protein>
<name>A0ABS8G632_9ALTE</name>
<feature type="transmembrane region" description="Helical" evidence="6">
    <location>
        <begin position="99"/>
        <end position="119"/>
    </location>
</feature>
<evidence type="ECO:0000256" key="6">
    <source>
        <dbReference type="SAM" id="Phobius"/>
    </source>
</evidence>
<evidence type="ECO:0000256" key="1">
    <source>
        <dbReference type="ARBA" id="ARBA00004141"/>
    </source>
</evidence>
<keyword evidence="3 6" id="KW-0812">Transmembrane</keyword>
<comment type="similarity">
    <text evidence="2">Belongs to the UPF0382 family.</text>
</comment>